<sequence length="114" mass="12605">MTASPLAFKEAARGLAAPEFNFRPQNERMFFSRPRPPSHALHAPRWQERAGVQARRSPVGGRSECPFHPAARRHAQGPRTARRRARALPVPSPVTCLAEAAQGRCSCQCRCHGV</sequence>
<protein>
    <submittedName>
        <fullName evidence="1">Uncharacterized protein</fullName>
    </submittedName>
</protein>
<reference evidence="1" key="1">
    <citation type="submission" date="2023-05" db="EMBL/GenBank/DDBJ databases">
        <authorList>
            <consortium name="ELIXIR-Norway"/>
        </authorList>
    </citation>
    <scope>NUCLEOTIDE SEQUENCE</scope>
</reference>
<proteinExistence type="predicted"/>
<evidence type="ECO:0000313" key="2">
    <source>
        <dbReference type="Proteomes" id="UP001162501"/>
    </source>
</evidence>
<evidence type="ECO:0000313" key="1">
    <source>
        <dbReference type="EMBL" id="CAI9710527.1"/>
    </source>
</evidence>
<organism evidence="1 2">
    <name type="scientific">Rangifer tarandus platyrhynchus</name>
    <name type="common">Svalbard reindeer</name>
    <dbReference type="NCBI Taxonomy" id="3082113"/>
    <lineage>
        <taxon>Eukaryota</taxon>
        <taxon>Metazoa</taxon>
        <taxon>Chordata</taxon>
        <taxon>Craniata</taxon>
        <taxon>Vertebrata</taxon>
        <taxon>Euteleostomi</taxon>
        <taxon>Mammalia</taxon>
        <taxon>Eutheria</taxon>
        <taxon>Laurasiatheria</taxon>
        <taxon>Artiodactyla</taxon>
        <taxon>Ruminantia</taxon>
        <taxon>Pecora</taxon>
        <taxon>Cervidae</taxon>
        <taxon>Odocoileinae</taxon>
        <taxon>Rangifer</taxon>
    </lineage>
</organism>
<dbReference type="EMBL" id="OX596089">
    <property type="protein sequence ID" value="CAI9710527.1"/>
    <property type="molecule type" value="Genomic_DNA"/>
</dbReference>
<gene>
    <name evidence="1" type="ORF">MRATA1EN3_LOCUS21740</name>
</gene>
<name>A0ACB0FCQ5_RANTA</name>
<dbReference type="Proteomes" id="UP001162501">
    <property type="component" value="Chromosome 5"/>
</dbReference>
<accession>A0ACB0FCQ5</accession>